<sequence length="75" mass="8420">MPKSYGTTQTYEDRGFDSDVNLVSCPCCKLPVDAGHLKFTYFGFTKLEDGKIQCHVCQGIIDPKDLTDKEVTQNE</sequence>
<proteinExistence type="predicted"/>
<name>X0VHM1_9ZZZZ</name>
<dbReference type="EMBL" id="BARS01024681">
    <property type="protein sequence ID" value="GAG10712.1"/>
    <property type="molecule type" value="Genomic_DNA"/>
</dbReference>
<evidence type="ECO:0000313" key="1">
    <source>
        <dbReference type="EMBL" id="GAG10712.1"/>
    </source>
</evidence>
<reference evidence="1" key="1">
    <citation type="journal article" date="2014" name="Front. Microbiol.">
        <title>High frequency of phylogenetically diverse reductive dehalogenase-homologous genes in deep subseafloor sedimentary metagenomes.</title>
        <authorList>
            <person name="Kawai M."/>
            <person name="Futagami T."/>
            <person name="Toyoda A."/>
            <person name="Takaki Y."/>
            <person name="Nishi S."/>
            <person name="Hori S."/>
            <person name="Arai W."/>
            <person name="Tsubouchi T."/>
            <person name="Morono Y."/>
            <person name="Uchiyama I."/>
            <person name="Ito T."/>
            <person name="Fujiyama A."/>
            <person name="Inagaki F."/>
            <person name="Takami H."/>
        </authorList>
    </citation>
    <scope>NUCLEOTIDE SEQUENCE</scope>
    <source>
        <strain evidence="1">Expedition CK06-06</strain>
    </source>
</reference>
<protein>
    <submittedName>
        <fullName evidence="1">Uncharacterized protein</fullName>
    </submittedName>
</protein>
<gene>
    <name evidence="1" type="ORF">S01H1_39146</name>
</gene>
<comment type="caution">
    <text evidence="1">The sequence shown here is derived from an EMBL/GenBank/DDBJ whole genome shotgun (WGS) entry which is preliminary data.</text>
</comment>
<dbReference type="AlphaFoldDB" id="X0VHM1"/>
<organism evidence="1">
    <name type="scientific">marine sediment metagenome</name>
    <dbReference type="NCBI Taxonomy" id="412755"/>
    <lineage>
        <taxon>unclassified sequences</taxon>
        <taxon>metagenomes</taxon>
        <taxon>ecological metagenomes</taxon>
    </lineage>
</organism>
<accession>X0VHM1</accession>